<dbReference type="RefSeq" id="WP_154175319.1">
    <property type="nucleotide sequence ID" value="NZ_WJXZ01000006.1"/>
</dbReference>
<accession>A0A7K0EJ87</accession>
<dbReference type="Proteomes" id="UP000441754">
    <property type="component" value="Unassembled WGS sequence"/>
</dbReference>
<evidence type="ECO:0000313" key="2">
    <source>
        <dbReference type="EMBL" id="MRS61930.1"/>
    </source>
</evidence>
<dbReference type="EMBL" id="WJXZ01000006">
    <property type="protein sequence ID" value="MRS61930.1"/>
    <property type="molecule type" value="Genomic_DNA"/>
</dbReference>
<organism evidence="2 3">
    <name type="scientific">Larkinella terrae</name>
    <dbReference type="NCBI Taxonomy" id="2025311"/>
    <lineage>
        <taxon>Bacteria</taxon>
        <taxon>Pseudomonadati</taxon>
        <taxon>Bacteroidota</taxon>
        <taxon>Cytophagia</taxon>
        <taxon>Cytophagales</taxon>
        <taxon>Spirosomataceae</taxon>
        <taxon>Larkinella</taxon>
    </lineage>
</organism>
<name>A0A7K0EJ87_9BACT</name>
<proteinExistence type="predicted"/>
<keyword evidence="1" id="KW-0472">Membrane</keyword>
<gene>
    <name evidence="2" type="ORF">GJJ30_11580</name>
</gene>
<protein>
    <submittedName>
        <fullName evidence="2">Uncharacterized protein</fullName>
    </submittedName>
</protein>
<evidence type="ECO:0000256" key="1">
    <source>
        <dbReference type="SAM" id="Phobius"/>
    </source>
</evidence>
<sequence>MRENIRLKVEIQLMRHKEYISSFHLRQLFNDMPKDESAVSEIVYWFLIENDYQAIGKPQGKSPKEWLLSVDWKHSNEHSDKIFNQKPVAVHPHNRHFPVKKEATLIFAIWCLCGLLLILLLYWLWNYSPTL</sequence>
<comment type="caution">
    <text evidence="2">The sequence shown here is derived from an EMBL/GenBank/DDBJ whole genome shotgun (WGS) entry which is preliminary data.</text>
</comment>
<keyword evidence="3" id="KW-1185">Reference proteome</keyword>
<keyword evidence="1" id="KW-1133">Transmembrane helix</keyword>
<keyword evidence="1" id="KW-0812">Transmembrane</keyword>
<dbReference type="OrthoDB" id="9845538at2"/>
<evidence type="ECO:0000313" key="3">
    <source>
        <dbReference type="Proteomes" id="UP000441754"/>
    </source>
</evidence>
<feature type="transmembrane region" description="Helical" evidence="1">
    <location>
        <begin position="105"/>
        <end position="125"/>
    </location>
</feature>
<reference evidence="2 3" key="1">
    <citation type="journal article" date="2018" name="Antonie Van Leeuwenhoek">
        <title>Larkinella terrae sp. nov., isolated from soil on Jeju Island, South Korea.</title>
        <authorList>
            <person name="Ten L.N."/>
            <person name="Jeon J."/>
            <person name="Park S.J."/>
            <person name="Park S."/>
            <person name="Lee S.Y."/>
            <person name="Kim M.K."/>
            <person name="Jung H.Y."/>
        </authorList>
    </citation>
    <scope>NUCLEOTIDE SEQUENCE [LARGE SCALE GENOMIC DNA]</scope>
    <source>
        <strain evidence="2 3">KCTC 52001</strain>
    </source>
</reference>
<dbReference type="AlphaFoldDB" id="A0A7K0EJ87"/>